<dbReference type="AlphaFoldDB" id="A0A838XPV4"/>
<dbReference type="PANTHER" id="PTHR13504">
    <property type="entry name" value="FIDO DOMAIN-CONTAINING PROTEIN DDB_G0283145"/>
    <property type="match status" value="1"/>
</dbReference>
<dbReference type="EMBL" id="JACEON010000003">
    <property type="protein sequence ID" value="MBA4610758.1"/>
    <property type="molecule type" value="Genomic_DNA"/>
</dbReference>
<dbReference type="Pfam" id="PF02661">
    <property type="entry name" value="Fic"/>
    <property type="match status" value="1"/>
</dbReference>
<sequence length="219" mass="25174">MKDDNWDLINGPIAHEIEVLNYSNQINNIECIVKLLTHQGKEQATDVFPSEMALKELHRTGTIFLLQHPGYYRDVEVHVGNEKVIVHQPPPCSKIQMHITDFFETLGKLWPNSTPLELASYALWRINWIHPFKNGNGRCARAFAYTCLCLKYGFMLPGNRTIIDLIMVNKITFQNCLKEADTAYESNGEINISSMIKFLEELLILQLKSSVETEKYEEA</sequence>
<feature type="binding site" evidence="2">
    <location>
        <begin position="79"/>
        <end position="87"/>
    </location>
    <ligand>
        <name>ATP</name>
        <dbReference type="ChEBI" id="CHEBI:30616"/>
    </ligand>
</feature>
<keyword evidence="2" id="KW-0067">ATP-binding</keyword>
<dbReference type="SUPFAM" id="SSF140931">
    <property type="entry name" value="Fic-like"/>
    <property type="match status" value="1"/>
</dbReference>
<evidence type="ECO:0000313" key="5">
    <source>
        <dbReference type="Proteomes" id="UP000559404"/>
    </source>
</evidence>
<keyword evidence="2" id="KW-0547">Nucleotide-binding</keyword>
<accession>A0A838XPV4</accession>
<organism evidence="4 5">
    <name type="scientific">Stappia taiwanensis</name>
    <dbReference type="NCBI Taxonomy" id="992267"/>
    <lineage>
        <taxon>Bacteria</taxon>
        <taxon>Pseudomonadati</taxon>
        <taxon>Pseudomonadota</taxon>
        <taxon>Alphaproteobacteria</taxon>
        <taxon>Hyphomicrobiales</taxon>
        <taxon>Stappiaceae</taxon>
        <taxon>Stappia</taxon>
    </lineage>
</organism>
<proteinExistence type="predicted"/>
<dbReference type="PANTHER" id="PTHR13504:SF38">
    <property type="entry name" value="FIDO DOMAIN-CONTAINING PROTEIN"/>
    <property type="match status" value="1"/>
</dbReference>
<evidence type="ECO:0000256" key="2">
    <source>
        <dbReference type="PIRSR" id="PIRSR640198-2"/>
    </source>
</evidence>
<dbReference type="Gene3D" id="1.10.3290.10">
    <property type="entry name" value="Fido-like domain"/>
    <property type="match status" value="1"/>
</dbReference>
<gene>
    <name evidence="4" type="ORF">H1W37_03785</name>
</gene>
<dbReference type="InterPro" id="IPR003812">
    <property type="entry name" value="Fido"/>
</dbReference>
<evidence type="ECO:0000256" key="1">
    <source>
        <dbReference type="PIRSR" id="PIRSR640198-1"/>
    </source>
</evidence>
<comment type="caution">
    <text evidence="4">The sequence shown here is derived from an EMBL/GenBank/DDBJ whole genome shotgun (WGS) entry which is preliminary data.</text>
</comment>
<feature type="domain" description="Fido" evidence="3">
    <location>
        <begin position="49"/>
        <end position="201"/>
    </location>
</feature>
<keyword evidence="5" id="KW-1185">Reference proteome</keyword>
<reference evidence="4 5" key="2">
    <citation type="submission" date="2020-08" db="EMBL/GenBank/DDBJ databases">
        <title>Stappia taiwanensis sp. nov., isolated from a coastal thermal spring.</title>
        <authorList>
            <person name="Kampfer P."/>
        </authorList>
    </citation>
    <scope>NUCLEOTIDE SEQUENCE [LARGE SCALE GENOMIC DNA]</scope>
    <source>
        <strain evidence="4 5">DSM 23284</strain>
    </source>
</reference>
<dbReference type="InterPro" id="IPR036597">
    <property type="entry name" value="Fido-like_dom_sf"/>
</dbReference>
<feature type="active site" evidence="1">
    <location>
        <position position="130"/>
    </location>
</feature>
<dbReference type="Proteomes" id="UP000559404">
    <property type="component" value="Unassembled WGS sequence"/>
</dbReference>
<evidence type="ECO:0000313" key="4">
    <source>
        <dbReference type="EMBL" id="MBA4610758.1"/>
    </source>
</evidence>
<evidence type="ECO:0000259" key="3">
    <source>
        <dbReference type="PROSITE" id="PS51459"/>
    </source>
</evidence>
<protein>
    <submittedName>
        <fullName evidence="4">Fic family protein</fullName>
    </submittedName>
</protein>
<dbReference type="InterPro" id="IPR040198">
    <property type="entry name" value="Fido_containing"/>
</dbReference>
<name>A0A838XPV4_9HYPH</name>
<dbReference type="RefSeq" id="WP_181758965.1">
    <property type="nucleotide sequence ID" value="NZ_BMCR01000004.1"/>
</dbReference>
<reference evidence="4 5" key="1">
    <citation type="submission" date="2020-07" db="EMBL/GenBank/DDBJ databases">
        <authorList>
            <person name="Li M."/>
        </authorList>
    </citation>
    <scope>NUCLEOTIDE SEQUENCE [LARGE SCALE GENOMIC DNA]</scope>
    <source>
        <strain evidence="4 5">DSM 23284</strain>
    </source>
</reference>
<dbReference type="PROSITE" id="PS51459">
    <property type="entry name" value="FIDO"/>
    <property type="match status" value="1"/>
</dbReference>
<dbReference type="GO" id="GO:0005524">
    <property type="term" value="F:ATP binding"/>
    <property type="evidence" value="ECO:0007669"/>
    <property type="project" value="UniProtKB-KW"/>
</dbReference>